<evidence type="ECO:0000259" key="7">
    <source>
        <dbReference type="PROSITE" id="PS50089"/>
    </source>
</evidence>
<feature type="domain" description="RING-type" evidence="7">
    <location>
        <begin position="25"/>
        <end position="61"/>
    </location>
</feature>
<dbReference type="PANTHER" id="PTHR12618:SF20">
    <property type="entry name" value="PHD AND RING FINGER DOMAIN-CONTAINING PROTEIN 1"/>
    <property type="match status" value="1"/>
</dbReference>
<feature type="compositionally biased region" description="Acidic residues" evidence="5">
    <location>
        <begin position="161"/>
        <end position="172"/>
    </location>
</feature>
<gene>
    <name evidence="8" type="primary">PHRF1</name>
    <name evidence="8" type="ORF">AMEX_G25740</name>
</gene>
<feature type="region of interest" description="Disordered" evidence="5">
    <location>
        <begin position="159"/>
        <end position="260"/>
    </location>
</feature>
<reference evidence="8 9" key="1">
    <citation type="submission" date="2021-07" db="EMBL/GenBank/DDBJ databases">
        <authorList>
            <person name="Imarazene B."/>
            <person name="Zahm M."/>
            <person name="Klopp C."/>
            <person name="Cabau C."/>
            <person name="Beille S."/>
            <person name="Jouanno E."/>
            <person name="Castinel A."/>
            <person name="Lluch J."/>
            <person name="Gil L."/>
            <person name="Kuchtly C."/>
            <person name="Lopez Roques C."/>
            <person name="Donnadieu C."/>
            <person name="Parrinello H."/>
            <person name="Journot L."/>
            <person name="Du K."/>
            <person name="Schartl M."/>
            <person name="Retaux S."/>
            <person name="Guiguen Y."/>
        </authorList>
    </citation>
    <scope>NUCLEOTIDE SEQUENCE [LARGE SCALE GENOMIC DNA]</scope>
    <source>
        <strain evidence="8">Pach_M1</strain>
        <tissue evidence="8">Testis</tissue>
    </source>
</reference>
<evidence type="ECO:0000256" key="2">
    <source>
        <dbReference type="ARBA" id="ARBA00022771"/>
    </source>
</evidence>
<keyword evidence="1" id="KW-0479">Metal-binding</keyword>
<accession>A0A8T2KQ83</accession>
<feature type="domain" description="PHD-type" evidence="6">
    <location>
        <begin position="105"/>
        <end position="155"/>
    </location>
</feature>
<dbReference type="OrthoDB" id="1935339at2759"/>
<dbReference type="PROSITE" id="PS50016">
    <property type="entry name" value="ZF_PHD_2"/>
    <property type="match status" value="1"/>
</dbReference>
<dbReference type="AlphaFoldDB" id="A0A8T2KQ83"/>
<keyword evidence="2 4" id="KW-0863">Zinc-finger</keyword>
<comment type="caution">
    <text evidence="8">The sequence shown here is derived from an EMBL/GenBank/DDBJ whole genome shotgun (WGS) entry which is preliminary data.</text>
</comment>
<evidence type="ECO:0000256" key="3">
    <source>
        <dbReference type="ARBA" id="ARBA00022833"/>
    </source>
</evidence>
<name>A0A8T2KQ83_ASTMX</name>
<organism evidence="8 9">
    <name type="scientific">Astyanax mexicanus</name>
    <name type="common">Blind cave fish</name>
    <name type="synonym">Astyanax fasciatus mexicanus</name>
    <dbReference type="NCBI Taxonomy" id="7994"/>
    <lineage>
        <taxon>Eukaryota</taxon>
        <taxon>Metazoa</taxon>
        <taxon>Chordata</taxon>
        <taxon>Craniata</taxon>
        <taxon>Vertebrata</taxon>
        <taxon>Euteleostomi</taxon>
        <taxon>Actinopterygii</taxon>
        <taxon>Neopterygii</taxon>
        <taxon>Teleostei</taxon>
        <taxon>Ostariophysi</taxon>
        <taxon>Characiformes</taxon>
        <taxon>Characoidei</taxon>
        <taxon>Acestrorhamphidae</taxon>
        <taxon>Acestrorhamphinae</taxon>
        <taxon>Astyanax</taxon>
    </lineage>
</organism>
<evidence type="ECO:0000259" key="6">
    <source>
        <dbReference type="PROSITE" id="PS50016"/>
    </source>
</evidence>
<dbReference type="SUPFAM" id="SSF57903">
    <property type="entry name" value="FYVE/PHD zinc finger"/>
    <property type="match status" value="1"/>
</dbReference>
<dbReference type="Proteomes" id="UP000752171">
    <property type="component" value="Unassembled WGS sequence"/>
</dbReference>
<dbReference type="EMBL" id="JAICCE010000023">
    <property type="protein sequence ID" value="KAG9260817.1"/>
    <property type="molecule type" value="Genomic_DNA"/>
</dbReference>
<evidence type="ECO:0000313" key="9">
    <source>
        <dbReference type="Proteomes" id="UP000752171"/>
    </source>
</evidence>
<dbReference type="InterPro" id="IPR001841">
    <property type="entry name" value="Znf_RING"/>
</dbReference>
<keyword evidence="3" id="KW-0862">Zinc</keyword>
<evidence type="ECO:0000313" key="8">
    <source>
        <dbReference type="EMBL" id="KAG9260817.1"/>
    </source>
</evidence>
<dbReference type="InterPro" id="IPR011011">
    <property type="entry name" value="Znf_FYVE_PHD"/>
</dbReference>
<dbReference type="InterPro" id="IPR017907">
    <property type="entry name" value="Znf_RING_CS"/>
</dbReference>
<evidence type="ECO:0000256" key="4">
    <source>
        <dbReference type="PROSITE-ProRule" id="PRU00175"/>
    </source>
</evidence>
<dbReference type="InterPro" id="IPR001965">
    <property type="entry name" value="Znf_PHD"/>
</dbReference>
<dbReference type="GO" id="GO:0008270">
    <property type="term" value="F:zinc ion binding"/>
    <property type="evidence" value="ECO:0007669"/>
    <property type="project" value="UniProtKB-KW"/>
</dbReference>
<dbReference type="InterPro" id="IPR019787">
    <property type="entry name" value="Znf_PHD-finger"/>
</dbReference>
<dbReference type="SMART" id="SM00184">
    <property type="entry name" value="RING"/>
    <property type="match status" value="2"/>
</dbReference>
<feature type="compositionally biased region" description="Polar residues" evidence="5">
    <location>
        <begin position="238"/>
        <end position="249"/>
    </location>
</feature>
<dbReference type="PANTHER" id="PTHR12618">
    <property type="entry name" value="PHD AND RING FINGER DOMAIN-CONTAINING PROTEIN 1"/>
    <property type="match status" value="1"/>
</dbReference>
<proteinExistence type="predicted"/>
<dbReference type="PROSITE" id="PS01359">
    <property type="entry name" value="ZF_PHD_1"/>
    <property type="match status" value="1"/>
</dbReference>
<protein>
    <submittedName>
        <fullName evidence="8">PHD and RING finger domain-containing protein 1-like</fullName>
    </submittedName>
</protein>
<dbReference type="PROSITE" id="PS50089">
    <property type="entry name" value="ZF_RING_2"/>
    <property type="match status" value="1"/>
</dbReference>
<dbReference type="InterPro" id="IPR013083">
    <property type="entry name" value="Znf_RING/FYVE/PHD"/>
</dbReference>
<evidence type="ECO:0000256" key="1">
    <source>
        <dbReference type="ARBA" id="ARBA00022723"/>
    </source>
</evidence>
<dbReference type="PROSITE" id="PS00518">
    <property type="entry name" value="ZF_RING_1"/>
    <property type="match status" value="1"/>
</dbReference>
<dbReference type="SUPFAM" id="SSF57850">
    <property type="entry name" value="RING/U-box"/>
    <property type="match status" value="1"/>
</dbReference>
<feature type="compositionally biased region" description="Low complexity" evidence="5">
    <location>
        <begin position="202"/>
        <end position="218"/>
    </location>
</feature>
<dbReference type="InterPro" id="IPR019786">
    <property type="entry name" value="Zinc_finger_PHD-type_CS"/>
</dbReference>
<dbReference type="Gene3D" id="3.30.40.10">
    <property type="entry name" value="Zinc/RING finger domain, C3HC4 (zinc finger)"/>
    <property type="match status" value="2"/>
</dbReference>
<dbReference type="InterPro" id="IPR047157">
    <property type="entry name" value="PHRF1/Atg35"/>
</dbReference>
<sequence>MEDSQPEGPSPDGDGSGSGSGSVRCLICLNTFSGQPVATPQQCDHHYCLTCVTSTSCPVDRLEFNVVYGRRGVGGDIIKTVDLPQCSVSGEEAAEDLSVCEECGRSVCEECGRSDRRNRMLICSACDSRFHIGCLTPPLSSVPVGDWLCQDCADEGRLSEESDDDINEDEISDLLSETVPTSRRLRPSTTQPPPIPSRHSTRVPPRSSTRVPPRSSTTLQHVPRYLLKSSRPDDEDTSTSALLLNTAESDQPIRRKKKRR</sequence>
<dbReference type="Pfam" id="PF00628">
    <property type="entry name" value="PHD"/>
    <property type="match status" value="1"/>
</dbReference>
<evidence type="ECO:0000256" key="5">
    <source>
        <dbReference type="SAM" id="MobiDB-lite"/>
    </source>
</evidence>
<dbReference type="SMART" id="SM00249">
    <property type="entry name" value="PHD"/>
    <property type="match status" value="1"/>
</dbReference>